<dbReference type="Pfam" id="PF00171">
    <property type="entry name" value="Aldedh"/>
    <property type="match status" value="1"/>
</dbReference>
<keyword evidence="2" id="KW-0520">NAD</keyword>
<organism evidence="7 8">
    <name type="scientific">Paracoccus marinaquae</name>
    <dbReference type="NCBI Taxonomy" id="2841926"/>
    <lineage>
        <taxon>Bacteria</taxon>
        <taxon>Pseudomonadati</taxon>
        <taxon>Pseudomonadota</taxon>
        <taxon>Alphaproteobacteria</taxon>
        <taxon>Rhodobacterales</taxon>
        <taxon>Paracoccaceae</taxon>
        <taxon>Paracoccus</taxon>
    </lineage>
</organism>
<comment type="similarity">
    <text evidence="3 5">Belongs to the aldehyde dehydrogenase family.</text>
</comment>
<dbReference type="RefSeq" id="WP_216034793.1">
    <property type="nucleotide sequence ID" value="NZ_JAHKNG010000063.1"/>
</dbReference>
<dbReference type="InterPro" id="IPR012394">
    <property type="entry name" value="Aldehyde_DH_NAD(P)"/>
</dbReference>
<dbReference type="PIRSF" id="PIRSF036492">
    <property type="entry name" value="ALDH"/>
    <property type="match status" value="1"/>
</dbReference>
<keyword evidence="1 3" id="KW-0560">Oxidoreductase</keyword>
<name>A0ABS6ANM7_9RHOB</name>
<evidence type="ECO:0000313" key="8">
    <source>
        <dbReference type="Proteomes" id="UP001166191"/>
    </source>
</evidence>
<dbReference type="PANTHER" id="PTHR43570:SF20">
    <property type="entry name" value="ALDEHYDE DEHYDROGENASE ALDX-RELATED"/>
    <property type="match status" value="1"/>
</dbReference>
<evidence type="ECO:0000256" key="5">
    <source>
        <dbReference type="RuleBase" id="RU003345"/>
    </source>
</evidence>
<dbReference type="Proteomes" id="UP001166191">
    <property type="component" value="Unassembled WGS sequence"/>
</dbReference>
<dbReference type="PROSITE" id="PS00687">
    <property type="entry name" value="ALDEHYDE_DEHYDR_GLU"/>
    <property type="match status" value="1"/>
</dbReference>
<dbReference type="PANTHER" id="PTHR43570">
    <property type="entry name" value="ALDEHYDE DEHYDROGENASE"/>
    <property type="match status" value="1"/>
</dbReference>
<dbReference type="CDD" id="cd07133">
    <property type="entry name" value="ALDH_CALDH_CalB"/>
    <property type="match status" value="1"/>
</dbReference>
<accession>A0ABS6ANM7</accession>
<feature type="domain" description="Aldehyde dehydrogenase" evidence="6">
    <location>
        <begin position="36"/>
        <end position="448"/>
    </location>
</feature>
<protein>
    <recommendedName>
        <fullName evidence="3">Aldehyde dehydrogenase</fullName>
    </recommendedName>
</protein>
<evidence type="ECO:0000256" key="3">
    <source>
        <dbReference type="PIRNR" id="PIRNR036492"/>
    </source>
</evidence>
<dbReference type="InterPro" id="IPR016160">
    <property type="entry name" value="Ald_DH_CS_CYS"/>
</dbReference>
<gene>
    <name evidence="7" type="ORF">KNW02_19140</name>
</gene>
<evidence type="ECO:0000313" key="7">
    <source>
        <dbReference type="EMBL" id="MBU3032207.1"/>
    </source>
</evidence>
<dbReference type="EMBL" id="JAHKNG010000063">
    <property type="protein sequence ID" value="MBU3032207.1"/>
    <property type="molecule type" value="Genomic_DNA"/>
</dbReference>
<dbReference type="InterPro" id="IPR029510">
    <property type="entry name" value="Ald_DH_CS_GLU"/>
</dbReference>
<evidence type="ECO:0000256" key="1">
    <source>
        <dbReference type="ARBA" id="ARBA00023002"/>
    </source>
</evidence>
<feature type="active site" evidence="4">
    <location>
        <position position="225"/>
    </location>
</feature>
<evidence type="ECO:0000256" key="4">
    <source>
        <dbReference type="PROSITE-ProRule" id="PRU10007"/>
    </source>
</evidence>
<sequence length="479" mass="52468">MNDMRETGISARDTGMLLRQRFDRMHTLTRTGVAPTLAERRDRLDRLRQMLIANEDAFIAAISDDFCHRSPHESRLLDIVLTLNALRNARRNLRRWMRDDRRHVDLAFQPARARVRYEPLGVIGIISPWNYPLFLALGPLVDALAAGNRAMIKPSELTPRTSALLAEKIAASFDETEVTVITGDALVAAAFSRLPFDHLVFTGSTAVGRKVAEAAAPNLTPVTLELGGKSPVILCDDYPLQDAARSISFGKYLNAGQTCIAPDYALVPRAKVRDFGEAVIAEARRKYPSLAKNPDYTSIISPRHRARLTGAIDEARAGGATVLSLEDDGTVEFRKIPPTVVIDAPADSLLLNEEIFGPILPIIGYDTLDEVAQYINSRDRPLALYAFGKDRRRLKGILDRSISGGVTLNGTMLHAAQEGMAFGGVGASGMGGYHGHDGFKRLSHARSVHRIGFINVFEKLGPPWGALAGRISRFLAGRC</sequence>
<proteinExistence type="inferred from homology"/>
<dbReference type="PROSITE" id="PS00070">
    <property type="entry name" value="ALDEHYDE_DEHYDR_CYS"/>
    <property type="match status" value="1"/>
</dbReference>
<dbReference type="InterPro" id="IPR015590">
    <property type="entry name" value="Aldehyde_DH_dom"/>
</dbReference>
<evidence type="ECO:0000256" key="2">
    <source>
        <dbReference type="ARBA" id="ARBA00023027"/>
    </source>
</evidence>
<comment type="caution">
    <text evidence="7">The sequence shown here is derived from an EMBL/GenBank/DDBJ whole genome shotgun (WGS) entry which is preliminary data.</text>
</comment>
<reference evidence="7" key="1">
    <citation type="submission" date="2021-06" db="EMBL/GenBank/DDBJ databases">
        <title>Paracoccus bacterium XHP0099 sp. nov., isolated from the surface waters of the Yellow Sea.</title>
        <authorList>
            <person name="Xue H."/>
            <person name="Zhang D."/>
        </authorList>
    </citation>
    <scope>NUCLEOTIDE SEQUENCE</scope>
    <source>
        <strain evidence="7">XHP0099</strain>
    </source>
</reference>
<keyword evidence="8" id="KW-1185">Reference proteome</keyword>
<evidence type="ECO:0000259" key="6">
    <source>
        <dbReference type="Pfam" id="PF00171"/>
    </source>
</evidence>